<dbReference type="Pfam" id="PF05239">
    <property type="entry name" value="PRC"/>
    <property type="match status" value="2"/>
</dbReference>
<dbReference type="Proteomes" id="UP000003990">
    <property type="component" value="Unassembled WGS sequence"/>
</dbReference>
<dbReference type="InterPro" id="IPR027275">
    <property type="entry name" value="PRC-brl_dom"/>
</dbReference>
<dbReference type="InterPro" id="IPR011033">
    <property type="entry name" value="PRC_barrel-like_sf"/>
</dbReference>
<evidence type="ECO:0000313" key="2">
    <source>
        <dbReference type="EMBL" id="EEX98505.1"/>
    </source>
</evidence>
<dbReference type="SUPFAM" id="SSF50346">
    <property type="entry name" value="PRC-barrel domain"/>
    <property type="match status" value="2"/>
</dbReference>
<name>A0ABM9ZFI2_9HYPH</name>
<dbReference type="Gene3D" id="2.30.30.240">
    <property type="entry name" value="PRC-barrel domain"/>
    <property type="match status" value="2"/>
</dbReference>
<dbReference type="PANTHER" id="PTHR36505:SF1">
    <property type="entry name" value="BLR1072 PROTEIN"/>
    <property type="match status" value="1"/>
</dbReference>
<reference evidence="2 3" key="1">
    <citation type="submission" date="2008-12" db="EMBL/GenBank/DDBJ databases">
        <title>The Genome Sequence of Brucella ceti M644/93/1.</title>
        <authorList>
            <consortium name="The Broad Institute Genome Sequencing Platform"/>
            <person name="Ward D."/>
            <person name="Young S.K."/>
            <person name="Kodira C.D."/>
            <person name="Zeng Q."/>
            <person name="Koehrsen M."/>
            <person name="Alvarado L."/>
            <person name="Berlin A."/>
            <person name="Borenstein D."/>
            <person name="Chen Z."/>
            <person name="Engels R."/>
            <person name="Freedman E."/>
            <person name="Gellesch M."/>
            <person name="Goldberg J."/>
            <person name="Griggs A."/>
            <person name="Gujja S."/>
            <person name="Heiman D."/>
            <person name="Hepburn T."/>
            <person name="Howarth C."/>
            <person name="Jen D."/>
            <person name="Larson L."/>
            <person name="Lewis B."/>
            <person name="Mehta T."/>
            <person name="Park D."/>
            <person name="Pearson M."/>
            <person name="Roberts A."/>
            <person name="Saif S."/>
            <person name="Shea T."/>
            <person name="Shenoy N."/>
            <person name="Sisk P."/>
            <person name="Stolte C."/>
            <person name="Sykes S."/>
            <person name="Walk T."/>
            <person name="White J."/>
            <person name="Yandava C."/>
            <person name="Whatmore A.M."/>
            <person name="Perrett L.L."/>
            <person name="O'Callaghan D."/>
            <person name="Nusbaum C."/>
            <person name="Galagan J."/>
            <person name="Birren B."/>
        </authorList>
    </citation>
    <scope>NUCLEOTIDE SEQUENCE [LARGE SCALE GENOMIC DNA]</scope>
    <source>
        <strain evidence="2 3">M644/93/1</strain>
    </source>
</reference>
<accession>A0ABM9ZFI2</accession>
<dbReference type="PANTHER" id="PTHR36505">
    <property type="entry name" value="BLR1072 PROTEIN"/>
    <property type="match status" value="1"/>
</dbReference>
<proteinExistence type="predicted"/>
<protein>
    <submittedName>
        <fullName evidence="2">PRC-barrel domain-containing protein</fullName>
    </submittedName>
</protein>
<evidence type="ECO:0000259" key="1">
    <source>
        <dbReference type="Pfam" id="PF05239"/>
    </source>
</evidence>
<gene>
    <name evidence="2" type="ORF">BAIG_02893</name>
</gene>
<feature type="domain" description="PRC-barrel" evidence="1">
    <location>
        <begin position="58"/>
        <end position="139"/>
    </location>
</feature>
<feature type="domain" description="PRC-barrel" evidence="1">
    <location>
        <begin position="185"/>
        <end position="244"/>
    </location>
</feature>
<organism evidence="2 3">
    <name type="scientific">Brucella ceti M644/93/1</name>
    <dbReference type="NCBI Taxonomy" id="520459"/>
    <lineage>
        <taxon>Bacteria</taxon>
        <taxon>Pseudomonadati</taxon>
        <taxon>Pseudomonadota</taxon>
        <taxon>Alphaproteobacteria</taxon>
        <taxon>Hyphomicrobiales</taxon>
        <taxon>Brucellaceae</taxon>
        <taxon>Brucella/Ochrobactrum group</taxon>
        <taxon>Brucella</taxon>
    </lineage>
</organism>
<sequence>MTDRSFHEKTSRHHHACRHGRTACLCAGRYADLHWRKAAPACHKQKWLFRCLPPPGQLLTSDFIGQPVYNGPSDDADNIGTVNDIILGADGTPQAIVIGVGGFLGVGEKDVAIGCNHFSWVDKSGGTRWLMVDADKEQLEKAPVFDRNAAFTANGASRAAEKTVTTKKTSRVIPEGMKPIANEGLSAEKLIGAMVYDADETKIGTIGDVLMSADGQTEAFVVDVGGFLGINSKPVTISIANLDVATGKDGKLSVFTQFTKKDLQAQPAFSEAAYKEDPEGAILHGAAE</sequence>
<dbReference type="EMBL" id="DS999672">
    <property type="protein sequence ID" value="EEX98505.1"/>
    <property type="molecule type" value="Genomic_DNA"/>
</dbReference>
<evidence type="ECO:0000313" key="3">
    <source>
        <dbReference type="Proteomes" id="UP000003990"/>
    </source>
</evidence>
<keyword evidence="3" id="KW-1185">Reference proteome</keyword>